<keyword evidence="2" id="KW-1185">Reference proteome</keyword>
<protein>
    <submittedName>
        <fullName evidence="1">Uncharacterized protein</fullName>
    </submittedName>
</protein>
<name>A0AAP0N7C0_LIQFO</name>
<evidence type="ECO:0000313" key="2">
    <source>
        <dbReference type="Proteomes" id="UP001415857"/>
    </source>
</evidence>
<gene>
    <name evidence="1" type="ORF">L1049_012542</name>
</gene>
<evidence type="ECO:0000313" key="1">
    <source>
        <dbReference type="EMBL" id="KAK9266646.1"/>
    </source>
</evidence>
<dbReference type="EMBL" id="JBBPBK010000095">
    <property type="protein sequence ID" value="KAK9266646.1"/>
    <property type="molecule type" value="Genomic_DNA"/>
</dbReference>
<accession>A0AAP0N7C0</accession>
<organism evidence="1 2">
    <name type="scientific">Liquidambar formosana</name>
    <name type="common">Formosan gum</name>
    <dbReference type="NCBI Taxonomy" id="63359"/>
    <lineage>
        <taxon>Eukaryota</taxon>
        <taxon>Viridiplantae</taxon>
        <taxon>Streptophyta</taxon>
        <taxon>Embryophyta</taxon>
        <taxon>Tracheophyta</taxon>
        <taxon>Spermatophyta</taxon>
        <taxon>Magnoliopsida</taxon>
        <taxon>eudicotyledons</taxon>
        <taxon>Gunneridae</taxon>
        <taxon>Pentapetalae</taxon>
        <taxon>Saxifragales</taxon>
        <taxon>Altingiaceae</taxon>
        <taxon>Liquidambar</taxon>
    </lineage>
</organism>
<dbReference type="AlphaFoldDB" id="A0AAP0N7C0"/>
<comment type="caution">
    <text evidence="1">The sequence shown here is derived from an EMBL/GenBank/DDBJ whole genome shotgun (WGS) entry which is preliminary data.</text>
</comment>
<sequence length="143" mass="15979">MESTFLLFVPHEATGAQLVIQRTEMKKTSDTLDVAALHGSDTVGLEHLFLAIFVGRQAVDEFLREKVVVEFLKGVENKSIQGTQEGVRRSEHQDVFDRVFPEFDGEGLTSDDATSIVETFLDRSLSIPLVPRQYADEFGHPQA</sequence>
<dbReference type="Proteomes" id="UP001415857">
    <property type="component" value="Unassembled WGS sequence"/>
</dbReference>
<proteinExistence type="predicted"/>
<reference evidence="1 2" key="1">
    <citation type="journal article" date="2024" name="Plant J.">
        <title>Genome sequences and population genomics reveal climatic adaptation and genomic divergence between two closely related sweetgum species.</title>
        <authorList>
            <person name="Xu W.Q."/>
            <person name="Ren C.Q."/>
            <person name="Zhang X.Y."/>
            <person name="Comes H.P."/>
            <person name="Liu X.H."/>
            <person name="Li Y.G."/>
            <person name="Kettle C.J."/>
            <person name="Jalonen R."/>
            <person name="Gaisberger H."/>
            <person name="Ma Y.Z."/>
            <person name="Qiu Y.X."/>
        </authorList>
    </citation>
    <scope>NUCLEOTIDE SEQUENCE [LARGE SCALE GENOMIC DNA]</scope>
    <source>
        <strain evidence="1">Hangzhou</strain>
    </source>
</reference>